<dbReference type="OrthoDB" id="1421826at2"/>
<protein>
    <recommendedName>
        <fullName evidence="3">DUF2071 domain-containing protein</fullName>
    </recommendedName>
</protein>
<evidence type="ECO:0000313" key="2">
    <source>
        <dbReference type="Proteomes" id="UP000464657"/>
    </source>
</evidence>
<dbReference type="EMBL" id="CP019288">
    <property type="protein sequence ID" value="QHI36644.1"/>
    <property type="molecule type" value="Genomic_DNA"/>
</dbReference>
<sequence length="236" mass="27975">MSFLTAEWRKLVFINYTVDPKLLEKYVPKGTLLDSYHGKCFVSVIGFMFKDTKVLGCKMPSLHTFEEVNLRFYVKRKENDIWKRGAVFIQEIVPKRLLSFVANTIYHEHYITRPMSHIWNITPENIAVSYTWMNEQKEQSIAVKAKNNPVSFPENSEIEFISEHYFGYTKYNDSKTFEYEVTHPKWLYYNVDEYTLNLDFELNYGKKFAHLTKQKPDSVFLMEGSKITVEPKKSIK</sequence>
<dbReference type="AlphaFoldDB" id="A0A7L4ZL30"/>
<evidence type="ECO:0000313" key="1">
    <source>
        <dbReference type="EMBL" id="QHI36644.1"/>
    </source>
</evidence>
<dbReference type="Pfam" id="PF09844">
    <property type="entry name" value="DUF2071"/>
    <property type="match status" value="1"/>
</dbReference>
<name>A0A7L4ZL30_9FLAO</name>
<accession>A0A7L4ZL30</accession>
<evidence type="ECO:0008006" key="3">
    <source>
        <dbReference type="Google" id="ProtNLM"/>
    </source>
</evidence>
<dbReference type="PANTHER" id="PTHR39186:SF1">
    <property type="entry name" value="DUF2071 DOMAIN-CONTAINING PROTEIN"/>
    <property type="match status" value="1"/>
</dbReference>
<proteinExistence type="predicted"/>
<dbReference type="KEGG" id="kan:IMCC3317_20070"/>
<gene>
    <name evidence="1" type="ORF">IMCC3317_20070</name>
</gene>
<organism evidence="1 2">
    <name type="scientific">Kordia antarctica</name>
    <dbReference type="NCBI Taxonomy" id="1218801"/>
    <lineage>
        <taxon>Bacteria</taxon>
        <taxon>Pseudomonadati</taxon>
        <taxon>Bacteroidota</taxon>
        <taxon>Flavobacteriia</taxon>
        <taxon>Flavobacteriales</taxon>
        <taxon>Flavobacteriaceae</taxon>
        <taxon>Kordia</taxon>
    </lineage>
</organism>
<dbReference type="PANTHER" id="PTHR39186">
    <property type="entry name" value="DUF2071 FAMILY PROTEIN"/>
    <property type="match status" value="1"/>
</dbReference>
<keyword evidence="2" id="KW-1185">Reference proteome</keyword>
<dbReference type="RefSeq" id="WP_160129332.1">
    <property type="nucleotide sequence ID" value="NZ_CP019288.1"/>
</dbReference>
<dbReference type="InterPro" id="IPR018644">
    <property type="entry name" value="DUF2071"/>
</dbReference>
<reference evidence="1 2" key="1">
    <citation type="journal article" date="2013" name="Int. J. Syst. Evol. Microbiol.">
        <title>Kordia antarctica sp. nov., isolated from Antarctic seawater.</title>
        <authorList>
            <person name="Baek K."/>
            <person name="Choi A."/>
            <person name="Kang I."/>
            <person name="Lee K."/>
            <person name="Cho J.C."/>
        </authorList>
    </citation>
    <scope>NUCLEOTIDE SEQUENCE [LARGE SCALE GENOMIC DNA]</scope>
    <source>
        <strain evidence="1 2">IMCC3317</strain>
    </source>
</reference>
<dbReference type="Proteomes" id="UP000464657">
    <property type="component" value="Chromosome"/>
</dbReference>